<dbReference type="Gene3D" id="3.40.50.12580">
    <property type="match status" value="1"/>
</dbReference>
<evidence type="ECO:0000313" key="3">
    <source>
        <dbReference type="Proteomes" id="UP000557688"/>
    </source>
</evidence>
<protein>
    <recommendedName>
        <fullName evidence="5">Glycosyl transferase</fullName>
    </recommendedName>
</protein>
<dbReference type="Proteomes" id="UP000565205">
    <property type="component" value="Unassembled WGS sequence"/>
</dbReference>
<comment type="caution">
    <text evidence="2">The sequence shown here is derived from an EMBL/GenBank/DDBJ whole genome shotgun (WGS) entry which is preliminary data.</text>
</comment>
<sequence length="389" mass="43164">MKIGFLFNHDQLHQVAHSLPVAASLARLHPEHEIRLLATSAALEAEIARLQRRLGATVPVERLELRHPLTRALAAALDGLLPIRKLGIYGDQLERFRALDALVVAEKTSAILHTRYRLDRLVLIHTRHGAGDRANGFNRASARFDHVLAAGEKIRARLIADAGVPADRISVVGYPKFDLPPAPSLRERLFADPSRPVVLYNPHPSPKLSSWYRDGRRVLDWFVANPHLNLIFAPHVMLFARRAVLSIDPPGLALTGRIARAVRDAPNIHVDLGSPSSTDMSYTNAADLYLGDVSSQVYEFLRTPRPCLFIDSHRTAWRDSRDYRHWQAGEVIEGAAALGPALDRAFALHGDWRPAQERLFAASFDLTETPSSERAAEAVHRAALRGALP</sequence>
<accession>A0A850NTH4</accession>
<dbReference type="RefSeq" id="WP_176625138.1">
    <property type="nucleotide sequence ID" value="NZ_JABXXQ010000281.1"/>
</dbReference>
<evidence type="ECO:0000313" key="2">
    <source>
        <dbReference type="EMBL" id="NVN31086.1"/>
    </source>
</evidence>
<dbReference type="EMBL" id="JACHXV010000006">
    <property type="protein sequence ID" value="MBB3174132.1"/>
    <property type="molecule type" value="Genomic_DNA"/>
</dbReference>
<organism evidence="2 4">
    <name type="scientific">Endobacter medicaginis</name>
    <dbReference type="NCBI Taxonomy" id="1181271"/>
    <lineage>
        <taxon>Bacteria</taxon>
        <taxon>Pseudomonadati</taxon>
        <taxon>Pseudomonadota</taxon>
        <taxon>Alphaproteobacteria</taxon>
        <taxon>Acetobacterales</taxon>
        <taxon>Acetobacteraceae</taxon>
        <taxon>Endobacter</taxon>
    </lineage>
</organism>
<keyword evidence="3" id="KW-1185">Reference proteome</keyword>
<dbReference type="AlphaFoldDB" id="A0A850NTH4"/>
<reference evidence="1 3" key="2">
    <citation type="submission" date="2020-08" db="EMBL/GenBank/DDBJ databases">
        <title>Genomic Encyclopedia of Type Strains, Phase III (KMG-III): the genomes of soil and plant-associated and newly described type strains.</title>
        <authorList>
            <person name="Whitman W."/>
        </authorList>
    </citation>
    <scope>NUCLEOTIDE SEQUENCE [LARGE SCALE GENOMIC DNA]</scope>
    <source>
        <strain evidence="1 3">CECT 8088</strain>
    </source>
</reference>
<dbReference type="SUPFAM" id="SSF53756">
    <property type="entry name" value="UDP-Glycosyltransferase/glycogen phosphorylase"/>
    <property type="match status" value="1"/>
</dbReference>
<evidence type="ECO:0000313" key="1">
    <source>
        <dbReference type="EMBL" id="MBB3174132.1"/>
    </source>
</evidence>
<gene>
    <name evidence="1" type="ORF">FHR90_001968</name>
    <name evidence="2" type="ORF">HUK83_12165</name>
</gene>
<name>A0A850NTH4_9PROT</name>
<evidence type="ECO:0008006" key="5">
    <source>
        <dbReference type="Google" id="ProtNLM"/>
    </source>
</evidence>
<reference evidence="2 4" key="1">
    <citation type="submission" date="2020-06" db="EMBL/GenBank/DDBJ databases">
        <title>Description of novel acetic acid bacteria.</title>
        <authorList>
            <person name="Sombolestani A."/>
        </authorList>
    </citation>
    <scope>NUCLEOTIDE SEQUENCE [LARGE SCALE GENOMIC DNA]</scope>
    <source>
        <strain evidence="2 4">LMG 26838</strain>
    </source>
</reference>
<evidence type="ECO:0000313" key="4">
    <source>
        <dbReference type="Proteomes" id="UP000565205"/>
    </source>
</evidence>
<proteinExistence type="predicted"/>
<dbReference type="Proteomes" id="UP000557688">
    <property type="component" value="Unassembled WGS sequence"/>
</dbReference>
<dbReference type="EMBL" id="JABXXQ010000281">
    <property type="protein sequence ID" value="NVN31086.1"/>
    <property type="molecule type" value="Genomic_DNA"/>
</dbReference>
<dbReference type="InterPro" id="IPR043148">
    <property type="entry name" value="TagF_C"/>
</dbReference>